<sequence>MNRKTKGKLSYHAGDAAELSVARDYERRGYQLAQRRWRGSGGEIDLILSHGDTVVFVEVKKSRSFARAASHVSAAQQQRIAAAAEEYLAGHPRGLLADCRVDVALVDEQAHVHVIENAFGQ</sequence>
<dbReference type="EMBL" id="SLZU01000016">
    <property type="protein sequence ID" value="TCS60042.1"/>
    <property type="molecule type" value="Genomic_DNA"/>
</dbReference>
<keyword evidence="3" id="KW-0540">Nuclease</keyword>
<evidence type="ECO:0000256" key="1">
    <source>
        <dbReference type="ARBA" id="ARBA00006738"/>
    </source>
</evidence>
<dbReference type="HAMAP" id="MF_00048">
    <property type="entry name" value="UPF0102"/>
    <property type="match status" value="1"/>
</dbReference>
<dbReference type="InterPro" id="IPR011856">
    <property type="entry name" value="tRNA_endonuc-like_dom_sf"/>
</dbReference>
<name>A0A4R3J4A2_9RHOB</name>
<accession>A0A4R3J4A2</accession>
<keyword evidence="3" id="KW-0378">Hydrolase</keyword>
<dbReference type="SUPFAM" id="SSF52980">
    <property type="entry name" value="Restriction endonuclease-like"/>
    <property type="match status" value="1"/>
</dbReference>
<keyword evidence="4" id="KW-1185">Reference proteome</keyword>
<proteinExistence type="inferred from homology"/>
<dbReference type="PANTHER" id="PTHR34039:SF1">
    <property type="entry name" value="UPF0102 PROTEIN YRAN"/>
    <property type="match status" value="1"/>
</dbReference>
<dbReference type="PANTHER" id="PTHR34039">
    <property type="entry name" value="UPF0102 PROTEIN YRAN"/>
    <property type="match status" value="1"/>
</dbReference>
<dbReference type="GO" id="GO:0004519">
    <property type="term" value="F:endonuclease activity"/>
    <property type="evidence" value="ECO:0007669"/>
    <property type="project" value="UniProtKB-KW"/>
</dbReference>
<comment type="similarity">
    <text evidence="1 2">Belongs to the UPF0102 family.</text>
</comment>
<dbReference type="RefSeq" id="WP_132247493.1">
    <property type="nucleotide sequence ID" value="NZ_SLZU01000016.1"/>
</dbReference>
<dbReference type="InterPro" id="IPR003509">
    <property type="entry name" value="UPF0102_YraN-like"/>
</dbReference>
<dbReference type="AlphaFoldDB" id="A0A4R3J4A2"/>
<dbReference type="Pfam" id="PF02021">
    <property type="entry name" value="UPF0102"/>
    <property type="match status" value="1"/>
</dbReference>
<gene>
    <name evidence="3" type="ORF">EDD52_11652</name>
</gene>
<evidence type="ECO:0000313" key="3">
    <source>
        <dbReference type="EMBL" id="TCS60042.1"/>
    </source>
</evidence>
<dbReference type="Gene3D" id="3.40.1350.10">
    <property type="match status" value="1"/>
</dbReference>
<comment type="caution">
    <text evidence="3">The sequence shown here is derived from an EMBL/GenBank/DDBJ whole genome shotgun (WGS) entry which is preliminary data.</text>
</comment>
<keyword evidence="3" id="KW-0255">Endonuclease</keyword>
<evidence type="ECO:0000313" key="4">
    <source>
        <dbReference type="Proteomes" id="UP000295696"/>
    </source>
</evidence>
<dbReference type="InterPro" id="IPR011335">
    <property type="entry name" value="Restrct_endonuc-II-like"/>
</dbReference>
<dbReference type="GO" id="GO:0003676">
    <property type="term" value="F:nucleic acid binding"/>
    <property type="evidence" value="ECO:0007669"/>
    <property type="project" value="InterPro"/>
</dbReference>
<dbReference type="OrthoDB" id="9812968at2"/>
<protein>
    <recommendedName>
        <fullName evidence="2">UPF0102 protein EDD52_11652</fullName>
    </recommendedName>
</protein>
<dbReference type="Proteomes" id="UP000295696">
    <property type="component" value="Unassembled WGS sequence"/>
</dbReference>
<evidence type="ECO:0000256" key="2">
    <source>
        <dbReference type="HAMAP-Rule" id="MF_00048"/>
    </source>
</evidence>
<reference evidence="3 4" key="1">
    <citation type="submission" date="2019-03" db="EMBL/GenBank/DDBJ databases">
        <title>Genomic Encyclopedia of Type Strains, Phase IV (KMG-IV): sequencing the most valuable type-strain genomes for metagenomic binning, comparative biology and taxonomic classification.</title>
        <authorList>
            <person name="Goeker M."/>
        </authorList>
    </citation>
    <scope>NUCLEOTIDE SEQUENCE [LARGE SCALE GENOMIC DNA]</scope>
    <source>
        <strain evidence="3 4">DSM 104836</strain>
    </source>
</reference>
<organism evidence="3 4">
    <name type="scientific">Primorskyibacter sedentarius</name>
    <dbReference type="NCBI Taxonomy" id="745311"/>
    <lineage>
        <taxon>Bacteria</taxon>
        <taxon>Pseudomonadati</taxon>
        <taxon>Pseudomonadota</taxon>
        <taxon>Alphaproteobacteria</taxon>
        <taxon>Rhodobacterales</taxon>
        <taxon>Roseobacteraceae</taxon>
        <taxon>Primorskyibacter</taxon>
    </lineage>
</organism>